<feature type="chain" id="PRO_5042886642" evidence="2">
    <location>
        <begin position="23"/>
        <end position="85"/>
    </location>
</feature>
<name>A0AAN8KT28_9TELE</name>
<gene>
    <name evidence="3" type="ORF">J4Q44_G00342000</name>
</gene>
<evidence type="ECO:0000313" key="4">
    <source>
        <dbReference type="Proteomes" id="UP001356427"/>
    </source>
</evidence>
<sequence length="85" mass="8782">MSKMTVVHLGVIVFAICLSTQAVSLNTTEPMRGNTTSVNSTTMGTGTYSSSAGSTPTGAGVSLQSSPFHLLLPIIMATSLLHCYC</sequence>
<feature type="compositionally biased region" description="Low complexity" evidence="1">
    <location>
        <begin position="40"/>
        <end position="53"/>
    </location>
</feature>
<dbReference type="AlphaFoldDB" id="A0AAN8KT28"/>
<accession>A0AAN8KT28</accession>
<dbReference type="Proteomes" id="UP001356427">
    <property type="component" value="Unassembled WGS sequence"/>
</dbReference>
<evidence type="ECO:0000256" key="2">
    <source>
        <dbReference type="SAM" id="SignalP"/>
    </source>
</evidence>
<feature type="signal peptide" evidence="2">
    <location>
        <begin position="1"/>
        <end position="22"/>
    </location>
</feature>
<evidence type="ECO:0000256" key="1">
    <source>
        <dbReference type="SAM" id="MobiDB-lite"/>
    </source>
</evidence>
<keyword evidence="2" id="KW-0732">Signal</keyword>
<proteinExistence type="predicted"/>
<keyword evidence="4" id="KW-1185">Reference proteome</keyword>
<organism evidence="3 4">
    <name type="scientific">Coregonus suidteri</name>
    <dbReference type="NCBI Taxonomy" id="861788"/>
    <lineage>
        <taxon>Eukaryota</taxon>
        <taxon>Metazoa</taxon>
        <taxon>Chordata</taxon>
        <taxon>Craniata</taxon>
        <taxon>Vertebrata</taxon>
        <taxon>Euteleostomi</taxon>
        <taxon>Actinopterygii</taxon>
        <taxon>Neopterygii</taxon>
        <taxon>Teleostei</taxon>
        <taxon>Protacanthopterygii</taxon>
        <taxon>Salmoniformes</taxon>
        <taxon>Salmonidae</taxon>
        <taxon>Coregoninae</taxon>
        <taxon>Coregonus</taxon>
    </lineage>
</organism>
<protein>
    <submittedName>
        <fullName evidence="3">Uncharacterized protein</fullName>
    </submittedName>
</protein>
<comment type="caution">
    <text evidence="3">The sequence shown here is derived from an EMBL/GenBank/DDBJ whole genome shotgun (WGS) entry which is preliminary data.</text>
</comment>
<feature type="region of interest" description="Disordered" evidence="1">
    <location>
        <begin position="33"/>
        <end position="53"/>
    </location>
</feature>
<evidence type="ECO:0000313" key="3">
    <source>
        <dbReference type="EMBL" id="KAK6294974.1"/>
    </source>
</evidence>
<reference evidence="3 4" key="1">
    <citation type="submission" date="2021-04" db="EMBL/GenBank/DDBJ databases">
        <authorList>
            <person name="De Guttry C."/>
            <person name="Zahm M."/>
            <person name="Klopp C."/>
            <person name="Cabau C."/>
            <person name="Louis A."/>
            <person name="Berthelot C."/>
            <person name="Parey E."/>
            <person name="Roest Crollius H."/>
            <person name="Montfort J."/>
            <person name="Robinson-Rechavi M."/>
            <person name="Bucao C."/>
            <person name="Bouchez O."/>
            <person name="Gislard M."/>
            <person name="Lluch J."/>
            <person name="Milhes M."/>
            <person name="Lampietro C."/>
            <person name="Lopez Roques C."/>
            <person name="Donnadieu C."/>
            <person name="Braasch I."/>
            <person name="Desvignes T."/>
            <person name="Postlethwait J."/>
            <person name="Bobe J."/>
            <person name="Wedekind C."/>
            <person name="Guiguen Y."/>
        </authorList>
    </citation>
    <scope>NUCLEOTIDE SEQUENCE [LARGE SCALE GENOMIC DNA]</scope>
    <source>
        <strain evidence="3">Cs_M1</strain>
        <tissue evidence="3">Blood</tissue>
    </source>
</reference>
<dbReference type="EMBL" id="JAGTTL010000034">
    <property type="protein sequence ID" value="KAK6294974.1"/>
    <property type="molecule type" value="Genomic_DNA"/>
</dbReference>